<evidence type="ECO:0000256" key="1">
    <source>
        <dbReference type="SAM" id="MobiDB-lite"/>
    </source>
</evidence>
<comment type="caution">
    <text evidence="2">The sequence shown here is derived from an EMBL/GenBank/DDBJ whole genome shotgun (WGS) entry which is preliminary data.</text>
</comment>
<sequence>MFALLYPELRYFHFDELLTSRYFPNCVPGQGRTRRSRRFVGASGSPINSDQSTDHPSSVQLRIRGTLPLQEEEEGGVYYWRGEDNPANPRPSPPGLFVWVAAVTSKPGGKWGADTLVLIRYESGTENFATHGGSDIPPAAGTTAVEVMDSVRSYDRRDDTEQGQCQSEAVKEASVSLRVSVQSGGGSLAAQEGARGTPQNGRSLDDREERSGTRAGQFHVRKVLPGMRDEMKPENTTQEHSSQEPTARRSTELNKLTLREIGHPQDAREIDEMKDNPSDGLEVAPIRREQNHGRRPFRTISYLARDLVRYAPSEMTRKERDGIVLNNLLVTEI</sequence>
<name>A0AAD7IB48_9AGAR</name>
<feature type="compositionally biased region" description="Basic and acidic residues" evidence="1">
    <location>
        <begin position="203"/>
        <end position="212"/>
    </location>
</feature>
<feature type="compositionally biased region" description="Polar residues" evidence="1">
    <location>
        <begin position="234"/>
        <end position="245"/>
    </location>
</feature>
<feature type="region of interest" description="Disordered" evidence="1">
    <location>
        <begin position="154"/>
        <end position="251"/>
    </location>
</feature>
<organism evidence="2 3">
    <name type="scientific">Mycena maculata</name>
    <dbReference type="NCBI Taxonomy" id="230809"/>
    <lineage>
        <taxon>Eukaryota</taxon>
        <taxon>Fungi</taxon>
        <taxon>Dikarya</taxon>
        <taxon>Basidiomycota</taxon>
        <taxon>Agaricomycotina</taxon>
        <taxon>Agaricomycetes</taxon>
        <taxon>Agaricomycetidae</taxon>
        <taxon>Agaricales</taxon>
        <taxon>Marasmiineae</taxon>
        <taxon>Mycenaceae</taxon>
        <taxon>Mycena</taxon>
    </lineage>
</organism>
<evidence type="ECO:0000313" key="2">
    <source>
        <dbReference type="EMBL" id="KAJ7738832.1"/>
    </source>
</evidence>
<dbReference type="AlphaFoldDB" id="A0AAD7IB48"/>
<evidence type="ECO:0000313" key="3">
    <source>
        <dbReference type="Proteomes" id="UP001215280"/>
    </source>
</evidence>
<reference evidence="2" key="1">
    <citation type="submission" date="2023-03" db="EMBL/GenBank/DDBJ databases">
        <title>Massive genome expansion in bonnet fungi (Mycena s.s.) driven by repeated elements and novel gene families across ecological guilds.</title>
        <authorList>
            <consortium name="Lawrence Berkeley National Laboratory"/>
            <person name="Harder C.B."/>
            <person name="Miyauchi S."/>
            <person name="Viragh M."/>
            <person name="Kuo A."/>
            <person name="Thoen E."/>
            <person name="Andreopoulos B."/>
            <person name="Lu D."/>
            <person name="Skrede I."/>
            <person name="Drula E."/>
            <person name="Henrissat B."/>
            <person name="Morin E."/>
            <person name="Kohler A."/>
            <person name="Barry K."/>
            <person name="LaButti K."/>
            <person name="Morin E."/>
            <person name="Salamov A."/>
            <person name="Lipzen A."/>
            <person name="Mereny Z."/>
            <person name="Hegedus B."/>
            <person name="Baldrian P."/>
            <person name="Stursova M."/>
            <person name="Weitz H."/>
            <person name="Taylor A."/>
            <person name="Grigoriev I.V."/>
            <person name="Nagy L.G."/>
            <person name="Martin F."/>
            <person name="Kauserud H."/>
        </authorList>
    </citation>
    <scope>NUCLEOTIDE SEQUENCE</scope>
    <source>
        <strain evidence="2">CBHHK188m</strain>
    </source>
</reference>
<dbReference type="EMBL" id="JARJLG010000135">
    <property type="protein sequence ID" value="KAJ7738832.1"/>
    <property type="molecule type" value="Genomic_DNA"/>
</dbReference>
<gene>
    <name evidence="2" type="ORF">DFH07DRAFT_778892</name>
</gene>
<dbReference type="Proteomes" id="UP001215280">
    <property type="component" value="Unassembled WGS sequence"/>
</dbReference>
<proteinExistence type="predicted"/>
<protein>
    <submittedName>
        <fullName evidence="2">Uncharacterized protein</fullName>
    </submittedName>
</protein>
<keyword evidence="3" id="KW-1185">Reference proteome</keyword>
<accession>A0AAD7IB48</accession>